<evidence type="ECO:0000313" key="2">
    <source>
        <dbReference type="Proteomes" id="UP000273809"/>
    </source>
</evidence>
<reference evidence="1 2" key="1">
    <citation type="submission" date="2018-10" db="EMBL/GenBank/DDBJ databases">
        <title>Complete genome sequences of Arcobacter cryaerophilus strains ATCC 43158 and ATCC 49615.</title>
        <authorList>
            <person name="Miller W.G."/>
            <person name="Yee E."/>
            <person name="Bono J.L."/>
        </authorList>
    </citation>
    <scope>NUCLEOTIDE SEQUENCE [LARGE SCALE GENOMIC DNA]</scope>
    <source>
        <strain evidence="1 2">ATCC 43158</strain>
    </source>
</reference>
<dbReference type="AlphaFoldDB" id="A0AAD0TWD1"/>
<dbReference type="EMBL" id="CP032823">
    <property type="protein sequence ID" value="AYJ80430.1"/>
    <property type="molecule type" value="Genomic_DNA"/>
</dbReference>
<organism evidence="1 2">
    <name type="scientific">Aliarcobacter cryaerophilus ATCC 43158</name>
    <dbReference type="NCBI Taxonomy" id="1032070"/>
    <lineage>
        <taxon>Bacteria</taxon>
        <taxon>Pseudomonadati</taxon>
        <taxon>Campylobacterota</taxon>
        <taxon>Epsilonproteobacteria</taxon>
        <taxon>Campylobacterales</taxon>
        <taxon>Arcobacteraceae</taxon>
        <taxon>Aliarcobacter</taxon>
    </lineage>
</organism>
<dbReference type="Proteomes" id="UP000273809">
    <property type="component" value="Chromosome"/>
</dbReference>
<protein>
    <recommendedName>
        <fullName evidence="3">Lipoprotein</fullName>
    </recommendedName>
</protein>
<dbReference type="RefSeq" id="WP_105918153.1">
    <property type="nucleotide sequence ID" value="NZ_CP021072.1"/>
</dbReference>
<dbReference type="GeneID" id="56461525"/>
<dbReference type="KEGG" id="acre:ACRYA_1308"/>
<evidence type="ECO:0000313" key="1">
    <source>
        <dbReference type="EMBL" id="AYJ80430.1"/>
    </source>
</evidence>
<gene>
    <name evidence="1" type="ORF">ACRYA_1308</name>
</gene>
<proteinExistence type="predicted"/>
<sequence>MKNIVMIILISFLFTGCIRKADTILLQPNAKVPFPYIYILAPSSYPKTPFETYKERIFNDYTIFLFRTIPNMMKENITLSVVRIIDGDEEKYNDVKDLKILLQKDKNKTFDKDFTNRYLDDGEMSNHLTMRANYSKRYINFVGKLKCMESVKSNNIADGVGRKNYNIGCPYYDKQGNKKYIYITASMNFTFDGTKFDGSDNPSLAKYKLLDIEKQFKMDMKEILDSLEIYDIDIERMQKDELLYDKKYDIEAEAKAKNLTFNCEYTNGNILCEGKEINRKCNREIGKNKKWECK</sequence>
<evidence type="ECO:0008006" key="3">
    <source>
        <dbReference type="Google" id="ProtNLM"/>
    </source>
</evidence>
<name>A0AAD0TWD1_9BACT</name>
<accession>A0AAD0TWD1</accession>
<dbReference type="PROSITE" id="PS51257">
    <property type="entry name" value="PROKAR_LIPOPROTEIN"/>
    <property type="match status" value="1"/>
</dbReference>